<dbReference type="InterPro" id="IPR052336">
    <property type="entry name" value="MlaD_Phospholipid_Transporter"/>
</dbReference>
<feature type="domain" description="Mce/MlaD" evidence="1">
    <location>
        <begin position="39"/>
        <end position="117"/>
    </location>
</feature>
<evidence type="ECO:0000313" key="2">
    <source>
        <dbReference type="EMBL" id="SIQ01149.1"/>
    </source>
</evidence>
<organism evidence="2 3">
    <name type="scientific">Marinobacterium stanieri</name>
    <dbReference type="NCBI Taxonomy" id="49186"/>
    <lineage>
        <taxon>Bacteria</taxon>
        <taxon>Pseudomonadati</taxon>
        <taxon>Pseudomonadota</taxon>
        <taxon>Gammaproteobacteria</taxon>
        <taxon>Oceanospirillales</taxon>
        <taxon>Oceanospirillaceae</taxon>
        <taxon>Marinobacterium</taxon>
    </lineage>
</organism>
<dbReference type="PANTHER" id="PTHR33371">
    <property type="entry name" value="INTERMEMBRANE PHOSPHOLIPID TRANSPORT SYSTEM BINDING PROTEIN MLAD-RELATED"/>
    <property type="match status" value="1"/>
</dbReference>
<dbReference type="RefSeq" id="WP_076461137.1">
    <property type="nucleotide sequence ID" value="NZ_FTMN01000001.1"/>
</dbReference>
<gene>
    <name evidence="2" type="ORF">SAMN05421647_101890</name>
</gene>
<keyword evidence="3" id="KW-1185">Reference proteome</keyword>
<name>A0A1N6PA36_9GAMM</name>
<dbReference type="STRING" id="49186.SAMN05421647_101890"/>
<dbReference type="InterPro" id="IPR003399">
    <property type="entry name" value="Mce/MlaD"/>
</dbReference>
<protein>
    <submittedName>
        <fullName evidence="2">Phospholipid/cholesterol/gamma-HCH transport system substrate-binding protein</fullName>
    </submittedName>
</protein>
<evidence type="ECO:0000313" key="3">
    <source>
        <dbReference type="Proteomes" id="UP000186895"/>
    </source>
</evidence>
<dbReference type="Proteomes" id="UP000186895">
    <property type="component" value="Unassembled WGS sequence"/>
</dbReference>
<dbReference type="GO" id="GO:0005543">
    <property type="term" value="F:phospholipid binding"/>
    <property type="evidence" value="ECO:0007669"/>
    <property type="project" value="TreeGrafter"/>
</dbReference>
<accession>A0A1N6PA36</accession>
<dbReference type="PANTHER" id="PTHR33371:SF4">
    <property type="entry name" value="INTERMEMBRANE PHOSPHOLIPID TRANSPORT SYSTEM BINDING PROTEIN MLAD"/>
    <property type="match status" value="1"/>
</dbReference>
<dbReference type="NCBIfam" id="TIGR04430">
    <property type="entry name" value="OM_asym_MlaD"/>
    <property type="match status" value="1"/>
</dbReference>
<dbReference type="eggNOG" id="COG1463">
    <property type="taxonomic scope" value="Bacteria"/>
</dbReference>
<reference evidence="3" key="1">
    <citation type="submission" date="2017-01" db="EMBL/GenBank/DDBJ databases">
        <authorList>
            <person name="Varghese N."/>
            <person name="Submissions S."/>
        </authorList>
    </citation>
    <scope>NUCLEOTIDE SEQUENCE [LARGE SCALE GENOMIC DNA]</scope>
    <source>
        <strain evidence="3">DSM 7027</strain>
    </source>
</reference>
<dbReference type="InterPro" id="IPR030970">
    <property type="entry name" value="ABC_MlaD"/>
</dbReference>
<dbReference type="Pfam" id="PF02470">
    <property type="entry name" value="MlaD"/>
    <property type="match status" value="1"/>
</dbReference>
<dbReference type="GO" id="GO:0005548">
    <property type="term" value="F:phospholipid transporter activity"/>
    <property type="evidence" value="ECO:0007669"/>
    <property type="project" value="TreeGrafter"/>
</dbReference>
<sequence length="152" mass="16347">MRMRNVEIGVGAFMLAGILALVVLALNVSGLNLSQQSGGYKVYARFDNIGGLTPRAKVAMSGVQIGEVTAIRIDPRMLMAEVEMQIFDQVDYLTTDSSASILTAGLLGEQYIGIVPGAEDEVLAEGDYIQDTQSALVLEELIGKFLFNEVSE</sequence>
<proteinExistence type="predicted"/>
<dbReference type="EMBL" id="FTMN01000001">
    <property type="protein sequence ID" value="SIQ01149.1"/>
    <property type="molecule type" value="Genomic_DNA"/>
</dbReference>
<evidence type="ECO:0000259" key="1">
    <source>
        <dbReference type="Pfam" id="PF02470"/>
    </source>
</evidence>
<dbReference type="AlphaFoldDB" id="A0A1N6PA36"/>